<evidence type="ECO:0000259" key="2">
    <source>
        <dbReference type="Pfam" id="PF01431"/>
    </source>
</evidence>
<feature type="compositionally biased region" description="Polar residues" evidence="1">
    <location>
        <begin position="354"/>
        <end position="366"/>
    </location>
</feature>
<feature type="compositionally biased region" description="Basic and acidic residues" evidence="1">
    <location>
        <begin position="466"/>
        <end position="495"/>
    </location>
</feature>
<dbReference type="PANTHER" id="PTHR11733">
    <property type="entry name" value="ZINC METALLOPROTEASE FAMILY M13 NEPRILYSIN-RELATED"/>
    <property type="match status" value="1"/>
</dbReference>
<dbReference type="GO" id="GO:0004222">
    <property type="term" value="F:metalloendopeptidase activity"/>
    <property type="evidence" value="ECO:0007669"/>
    <property type="project" value="InterPro"/>
</dbReference>
<dbReference type="Gene3D" id="3.40.390.10">
    <property type="entry name" value="Collagenase (Catalytic Domain)"/>
    <property type="match status" value="2"/>
</dbReference>
<gene>
    <name evidence="3" type="ORF">HPB51_027503</name>
</gene>
<proteinExistence type="predicted"/>
<dbReference type="Gene3D" id="1.10.1380.10">
    <property type="entry name" value="Neutral endopeptidase , domain2"/>
    <property type="match status" value="1"/>
</dbReference>
<dbReference type="PANTHER" id="PTHR11733:SF241">
    <property type="entry name" value="GH26575P-RELATED"/>
    <property type="match status" value="1"/>
</dbReference>
<dbReference type="Pfam" id="PF01431">
    <property type="entry name" value="Peptidase_M13"/>
    <property type="match status" value="1"/>
</dbReference>
<sequence>MQATVPDSTQVDFRVTYSIGNNVKLVIFNKKIFDNTDDDTEWYPLNTCKYFRAIVHAVADHDEELWRKWAHGDERARHNEAGRGRGPRGRGRRQPRGQLRLRASTSRGGTRKVRRTDKSKEARDDMNFVDEADKVSTAIADAIEAPSASSIEEYVAGAPLKAEMMKKKQEEVARKQKEAEESNKQDEKAQQLKEAQEQEEKRKEEASKREEVEKRQNELDAKKLDEDEHQRRREDEWHEDEEARWRPEKQKKEEKDAHRRRRRPRDEEQYAQRWFEERRRYEKVKSRRLKEERRWLEEDDSLEQLDQESELLEEQEATAKDDMSKSGKAEALSPMTKHIVKVISKLDKCRINTERPSTMEVSTETGNDLFYRRPEQGPMRNEETQTGPVKQPVASYLIKRPRSETRLQRLLSFFGLASPDEPEQEVIEYNFFDPTAISSRYDDQQPNLVHDKGPYPEQKSANETAWRGEKKECTEYRDPEEKPDKLNVREDDTSKQKKKYRGDKKSSKSALHPDVHKDRAPASTKTVKIHVNQTDKQNVSATGGTGTAQRGRGVGYIEEINEEIIEPQRNDYGQTVGPWLRKMRVVRPLETLSAGTMPRQIGSQWKNQPERMIDKLWTRWRICPSTEQAPAERMSEVGLQEEYTAQELYPTYVSGGAHMPQRAAVPPIPVQPLLMPHTQGPWDIGQPYPAEHGYYVTSEHAPYCQAQYTPLREPLEQALFQDSRRQCNHVKLPSTIVPNAVCTCVVKCGDHCVGLGRRMDGFIEPLGRSLRSISDAHEQESATWLEDTTPVYSEANFEDECRTREDIEARIRAEEEVRVLKCKLRILEAGRHEGKSSFDERHEEEAIQQETEMLEGELDRLKELWLRNKCQQRHKKGLTKLSRIEERLRQLEQGKNASTKGNPWLRAELPAMVPVTTPITSAFPQNGLPPPQVPQCNTPWWSRPRGHHARRCSDAGSGSSDSPKAEKGVFIGRREAKMNTKGCFSLNLNTHFDGTKKCMNSEKQPQRQPAQNIPYIGRLIPLSCSTSSFVDKPTGENVSYKEAPSKAKLELVEGRIKTELEPTLIVERANENIGDNAAMKEGDTKRYNTFALDNKPLTNIPSEPGLSDISKNYQDSMLPMATHHMTSLPSREVVSTEISSLLSGILDHDDDLPTLMKQKAESKKGHKDACKERVTDNMRKILSDSSNVSSVQLSKENIESNRTVSSSPEQKQWFIWSSAGMLTLRSTKEESVSEISSEEHIPPVAPRRPKSVDSLKPPDELSFTESENEAPYKAEYFINRIKRESAEKLTTGALSSNVELDSLQPHYLSKDTLQSKWIDSNDALRSRAPKTLPAGVLYKMSKSGTDAASETVNDGDVKSLETLKEKLLPLQDTVRDYYEDYQQLSESVPQVEMKLPEAMSTRKHNTSRSETNTTATRNESILVCNVLMPCTDEGTAEKEMFEIMETSQKLVPERSFASFVSLMTILWLTIVLSTTTHLSPKLKADMPTWTTKVTRSSTSSNRLLKTSASSRTHVTDFYLCDSDYCAQGRKFLKGLLSEADYPCEDFYEHICQHWTQKRSSETTRGGIISEDVFLENRMERMLLSSFRNNVVAVKPALKFIRVCRNSASSGSVYEMREVFKHWRIREWPVRSHEDRHREDAWVFAGELLRDVGLPVLADIYVAVDPSNSMKGIATLKPPETLQSFRDTAPALVDRAVTEALRSFNINDPALIEHLAEELMAIFDVVEHLVENSENSTILNYCELDHDIFSMLSTALEYSSNTTESLTCNGTMYVQLISARYFKKLPEELRSYAVNAFLNHLGFRALVYLAAFMPSSLHALRQLSYLELTGRSNVPDINSLCLRTMEGILPFCLVKAAALPLIQNGVALWQRRWFADLDFTFLRALPRVPWLDERALFALAFRLQRIRVDSPFSIDQIRKNAECLPVGLKVGNKLTDILDLFRTMRRRRTINEVHSGPGWRPLSPMKTWPYFDTSLRRVRVPQGLLNNSVPANSSVFAFHLSRVAIRYYATMVRLLYPSSKYHSEAALDLGHESKRLFEVVERCLEKDWRALSERETAVPSTQYGLLDHRAWWLRRWLLGQTLAIELAWHAFRELTDVRRVRKPRYRFVTLPDFTSTQLFFMYYALDHCERDYEDFERRQFFQRKRPPPKMRVNLPLRHVKAFADAFGCRRGDQMRADQQCTTFLHPSSGR</sequence>
<dbReference type="InterPro" id="IPR000718">
    <property type="entry name" value="Peptidase_M13"/>
</dbReference>
<dbReference type="VEuPathDB" id="VectorBase:LOC119172593"/>
<feature type="compositionally biased region" description="Acidic residues" evidence="1">
    <location>
        <begin position="297"/>
        <end position="316"/>
    </location>
</feature>
<dbReference type="PROSITE" id="PS51885">
    <property type="entry name" value="NEPRILYSIN"/>
    <property type="match status" value="1"/>
</dbReference>
<feature type="compositionally biased region" description="Basic residues" evidence="1">
    <location>
        <begin position="85"/>
        <end position="95"/>
    </location>
</feature>
<keyword evidence="4" id="KW-1185">Reference proteome</keyword>
<feature type="domain" description="Peptidase M13 C-terminal" evidence="2">
    <location>
        <begin position="2081"/>
        <end position="2180"/>
    </location>
</feature>
<reference evidence="3" key="2">
    <citation type="submission" date="2021-09" db="EMBL/GenBank/DDBJ databases">
        <authorList>
            <person name="Jia N."/>
            <person name="Wang J."/>
            <person name="Shi W."/>
            <person name="Du L."/>
            <person name="Sun Y."/>
            <person name="Zhan W."/>
            <person name="Jiang J."/>
            <person name="Wang Q."/>
            <person name="Zhang B."/>
            <person name="Ji P."/>
            <person name="Sakyi L.B."/>
            <person name="Cui X."/>
            <person name="Yuan T."/>
            <person name="Jiang B."/>
            <person name="Yang W."/>
            <person name="Lam T.T.-Y."/>
            <person name="Chang Q."/>
            <person name="Ding S."/>
            <person name="Wang X."/>
            <person name="Zhu J."/>
            <person name="Ruan X."/>
            <person name="Zhao L."/>
            <person name="Wei J."/>
            <person name="Que T."/>
            <person name="Du C."/>
            <person name="Cheng J."/>
            <person name="Dai P."/>
            <person name="Han X."/>
            <person name="Huang E."/>
            <person name="Gao Y."/>
            <person name="Liu J."/>
            <person name="Shao H."/>
            <person name="Ye R."/>
            <person name="Li L."/>
            <person name="Wei W."/>
            <person name="Wang X."/>
            <person name="Wang C."/>
            <person name="Huo Q."/>
            <person name="Li W."/>
            <person name="Guo W."/>
            <person name="Chen H."/>
            <person name="Chen S."/>
            <person name="Zhou L."/>
            <person name="Zhou L."/>
            <person name="Ni X."/>
            <person name="Tian J."/>
            <person name="Zhou Y."/>
            <person name="Sheng Y."/>
            <person name="Liu T."/>
            <person name="Pan Y."/>
            <person name="Xia L."/>
            <person name="Li J."/>
            <person name="Zhao F."/>
            <person name="Cao W."/>
        </authorList>
    </citation>
    <scope>NUCLEOTIDE SEQUENCE</scope>
    <source>
        <strain evidence="3">Rmic-2018</strain>
        <tissue evidence="3">Larvae</tissue>
    </source>
</reference>
<dbReference type="Proteomes" id="UP000821866">
    <property type="component" value="Unassembled WGS sequence"/>
</dbReference>
<dbReference type="GO" id="GO:0016485">
    <property type="term" value="P:protein processing"/>
    <property type="evidence" value="ECO:0007669"/>
    <property type="project" value="TreeGrafter"/>
</dbReference>
<comment type="caution">
    <text evidence="3">The sequence shown here is derived from an EMBL/GenBank/DDBJ whole genome shotgun (WGS) entry which is preliminary data.</text>
</comment>
<feature type="compositionally biased region" description="Basic and acidic residues" evidence="1">
    <location>
        <begin position="116"/>
        <end position="128"/>
    </location>
</feature>
<feature type="compositionally biased region" description="Basic and acidic residues" evidence="1">
    <location>
        <begin position="370"/>
        <end position="383"/>
    </location>
</feature>
<protein>
    <recommendedName>
        <fullName evidence="2">Peptidase M13 C-terminal domain-containing protein</fullName>
    </recommendedName>
</protein>
<feature type="compositionally biased region" description="Basic and acidic residues" evidence="1">
    <location>
        <begin position="1230"/>
        <end position="1241"/>
    </location>
</feature>
<dbReference type="InterPro" id="IPR018497">
    <property type="entry name" value="Peptidase_M13_C"/>
</dbReference>
<feature type="region of interest" description="Disordered" evidence="1">
    <location>
        <begin position="295"/>
        <end position="332"/>
    </location>
</feature>
<dbReference type="InterPro" id="IPR024079">
    <property type="entry name" value="MetalloPept_cat_dom_sf"/>
</dbReference>
<feature type="compositionally biased region" description="Basic and acidic residues" evidence="1">
    <location>
        <begin position="1250"/>
        <end position="1259"/>
    </location>
</feature>
<reference evidence="3" key="1">
    <citation type="journal article" date="2020" name="Cell">
        <title>Large-Scale Comparative Analyses of Tick Genomes Elucidate Their Genetic Diversity and Vector Capacities.</title>
        <authorList>
            <consortium name="Tick Genome and Microbiome Consortium (TIGMIC)"/>
            <person name="Jia N."/>
            <person name="Wang J."/>
            <person name="Shi W."/>
            <person name="Du L."/>
            <person name="Sun Y."/>
            <person name="Zhan W."/>
            <person name="Jiang J.F."/>
            <person name="Wang Q."/>
            <person name="Zhang B."/>
            <person name="Ji P."/>
            <person name="Bell-Sakyi L."/>
            <person name="Cui X.M."/>
            <person name="Yuan T.T."/>
            <person name="Jiang B.G."/>
            <person name="Yang W.F."/>
            <person name="Lam T.T."/>
            <person name="Chang Q.C."/>
            <person name="Ding S.J."/>
            <person name="Wang X.J."/>
            <person name="Zhu J.G."/>
            <person name="Ruan X.D."/>
            <person name="Zhao L."/>
            <person name="Wei J.T."/>
            <person name="Ye R.Z."/>
            <person name="Que T.C."/>
            <person name="Du C.H."/>
            <person name="Zhou Y.H."/>
            <person name="Cheng J.X."/>
            <person name="Dai P.F."/>
            <person name="Guo W.B."/>
            <person name="Han X.H."/>
            <person name="Huang E.J."/>
            <person name="Li L.F."/>
            <person name="Wei W."/>
            <person name="Gao Y.C."/>
            <person name="Liu J.Z."/>
            <person name="Shao H.Z."/>
            <person name="Wang X."/>
            <person name="Wang C.C."/>
            <person name="Yang T.C."/>
            <person name="Huo Q.B."/>
            <person name="Li W."/>
            <person name="Chen H.Y."/>
            <person name="Chen S.E."/>
            <person name="Zhou L.G."/>
            <person name="Ni X.B."/>
            <person name="Tian J.H."/>
            <person name="Sheng Y."/>
            <person name="Liu T."/>
            <person name="Pan Y.S."/>
            <person name="Xia L.Y."/>
            <person name="Li J."/>
            <person name="Zhao F."/>
            <person name="Cao W.C."/>
        </authorList>
    </citation>
    <scope>NUCLEOTIDE SEQUENCE</scope>
    <source>
        <strain evidence="3">Rmic-2018</strain>
    </source>
</reference>
<feature type="region of interest" description="Disordered" evidence="1">
    <location>
        <begin position="438"/>
        <end position="526"/>
    </location>
</feature>
<dbReference type="GO" id="GO:0005886">
    <property type="term" value="C:plasma membrane"/>
    <property type="evidence" value="ECO:0007669"/>
    <property type="project" value="TreeGrafter"/>
</dbReference>
<feature type="region of interest" description="Disordered" evidence="1">
    <location>
        <begin position="167"/>
        <end position="268"/>
    </location>
</feature>
<evidence type="ECO:0000256" key="1">
    <source>
        <dbReference type="SAM" id="MobiDB-lite"/>
    </source>
</evidence>
<feature type="region of interest" description="Disordered" evidence="1">
    <location>
        <begin position="1230"/>
        <end position="1266"/>
    </location>
</feature>
<feature type="region of interest" description="Disordered" evidence="1">
    <location>
        <begin position="354"/>
        <end position="391"/>
    </location>
</feature>
<organism evidence="3 4">
    <name type="scientific">Rhipicephalus microplus</name>
    <name type="common">Cattle tick</name>
    <name type="synonym">Boophilus microplus</name>
    <dbReference type="NCBI Taxonomy" id="6941"/>
    <lineage>
        <taxon>Eukaryota</taxon>
        <taxon>Metazoa</taxon>
        <taxon>Ecdysozoa</taxon>
        <taxon>Arthropoda</taxon>
        <taxon>Chelicerata</taxon>
        <taxon>Arachnida</taxon>
        <taxon>Acari</taxon>
        <taxon>Parasitiformes</taxon>
        <taxon>Ixodida</taxon>
        <taxon>Ixodoidea</taxon>
        <taxon>Ixodidae</taxon>
        <taxon>Rhipicephalinae</taxon>
        <taxon>Rhipicephalus</taxon>
        <taxon>Boophilus</taxon>
    </lineage>
</organism>
<accession>A0A9J6D032</accession>
<feature type="region of interest" description="Disordered" evidence="1">
    <location>
        <begin position="77"/>
        <end position="128"/>
    </location>
</feature>
<name>A0A9J6D032_RHIMP</name>
<feature type="region of interest" description="Disordered" evidence="1">
    <location>
        <begin position="937"/>
        <end position="965"/>
    </location>
</feature>
<dbReference type="InterPro" id="IPR042089">
    <property type="entry name" value="Peptidase_M13_dom_2"/>
</dbReference>
<evidence type="ECO:0000313" key="3">
    <source>
        <dbReference type="EMBL" id="KAH7964262.1"/>
    </source>
</evidence>
<dbReference type="EMBL" id="JABSTU010004087">
    <property type="protein sequence ID" value="KAH7964262.1"/>
    <property type="molecule type" value="Genomic_DNA"/>
</dbReference>
<feature type="compositionally biased region" description="Basic and acidic residues" evidence="1">
    <location>
        <begin position="503"/>
        <end position="520"/>
    </location>
</feature>
<dbReference type="SUPFAM" id="SSF55486">
    <property type="entry name" value="Metalloproteases ('zincins'), catalytic domain"/>
    <property type="match status" value="2"/>
</dbReference>
<feature type="compositionally biased region" description="Basic and acidic residues" evidence="1">
    <location>
        <begin position="317"/>
        <end position="328"/>
    </location>
</feature>
<evidence type="ECO:0000313" key="4">
    <source>
        <dbReference type="Proteomes" id="UP000821866"/>
    </source>
</evidence>
<feature type="compositionally biased region" description="Basic and acidic residues" evidence="1">
    <location>
        <begin position="167"/>
        <end position="257"/>
    </location>
</feature>